<proteinExistence type="predicted"/>
<reference evidence="1" key="1">
    <citation type="journal article" date="2021" name="PeerJ">
        <title>Extensive microbial diversity within the chicken gut microbiome revealed by metagenomics and culture.</title>
        <authorList>
            <person name="Gilroy R."/>
            <person name="Ravi A."/>
            <person name="Getino M."/>
            <person name="Pursley I."/>
            <person name="Horton D.L."/>
            <person name="Alikhan N.F."/>
            <person name="Baker D."/>
            <person name="Gharbi K."/>
            <person name="Hall N."/>
            <person name="Watson M."/>
            <person name="Adriaenssens E.M."/>
            <person name="Foster-Nyarko E."/>
            <person name="Jarju S."/>
            <person name="Secka A."/>
            <person name="Antonio M."/>
            <person name="Oren A."/>
            <person name="Chaudhuri R.R."/>
            <person name="La Ragione R."/>
            <person name="Hildebrand F."/>
            <person name="Pallen M.J."/>
        </authorList>
    </citation>
    <scope>NUCLEOTIDE SEQUENCE</scope>
    <source>
        <strain evidence="1">ChiW19-954</strain>
    </source>
</reference>
<dbReference type="EMBL" id="DWWO01000015">
    <property type="protein sequence ID" value="HJC33264.1"/>
    <property type="molecule type" value="Genomic_DNA"/>
</dbReference>
<evidence type="ECO:0000313" key="2">
    <source>
        <dbReference type="Proteomes" id="UP000823890"/>
    </source>
</evidence>
<gene>
    <name evidence="1" type="ORF">H9758_01565</name>
</gene>
<comment type="caution">
    <text evidence="1">The sequence shown here is derived from an EMBL/GenBank/DDBJ whole genome shotgun (WGS) entry which is preliminary data.</text>
</comment>
<name>A0A9D2NLU1_9FIRM</name>
<organism evidence="1 2">
    <name type="scientific">Candidatus Mediterraneibacter faecipullorum</name>
    <dbReference type="NCBI Taxonomy" id="2838670"/>
    <lineage>
        <taxon>Bacteria</taxon>
        <taxon>Bacillati</taxon>
        <taxon>Bacillota</taxon>
        <taxon>Clostridia</taxon>
        <taxon>Lachnospirales</taxon>
        <taxon>Lachnospiraceae</taxon>
        <taxon>Mediterraneibacter</taxon>
    </lineage>
</organism>
<reference evidence="1" key="2">
    <citation type="submission" date="2021-04" db="EMBL/GenBank/DDBJ databases">
        <authorList>
            <person name="Gilroy R."/>
        </authorList>
    </citation>
    <scope>NUCLEOTIDE SEQUENCE</scope>
    <source>
        <strain evidence="1">ChiW19-954</strain>
    </source>
</reference>
<sequence>MVDKYPEKADVSIDDFLNGNVTFWRFSRLLHQIYQGEEPLARRLTRKLMEYNRDESRERTARKVRNWMHDRNLPKNREEIFKICFALELDEQRAETLLGITVERGIHYRNPRELIYAYCLRRKGDYPEAVKKVREINIPVEKKEMPACTYKENETTAEITGYIRSRFEHVRSEDELREFLEIHREKFGLQHWTAYRKFRKMLNYLLHPSSGDDFLPDEQEYSIRKVVDQYLRMGVPYEKKSGRYTQIQREIKQHWPSAKTIYEMCSGKLDVDRKTLLLLYLATEGEVDTDAADMRSISEHRRRMDLMLAECGMPVLNVHCPFDYLILLAVNQNGEEDFIGYRMERMLRKIFDTNKPAAYLLEK</sequence>
<evidence type="ECO:0000313" key="1">
    <source>
        <dbReference type="EMBL" id="HJC33264.1"/>
    </source>
</evidence>
<dbReference type="Proteomes" id="UP000823890">
    <property type="component" value="Unassembled WGS sequence"/>
</dbReference>
<protein>
    <submittedName>
        <fullName evidence="1">Uncharacterized protein</fullName>
    </submittedName>
</protein>
<dbReference type="AlphaFoldDB" id="A0A9D2NLU1"/>
<accession>A0A9D2NLU1</accession>